<dbReference type="NCBIfam" id="TIGR02532">
    <property type="entry name" value="IV_pilin_GFxxxE"/>
    <property type="match status" value="1"/>
</dbReference>
<dbReference type="GO" id="GO:0043107">
    <property type="term" value="P:type IV pilus-dependent motility"/>
    <property type="evidence" value="ECO:0007669"/>
    <property type="project" value="TreeGrafter"/>
</dbReference>
<keyword evidence="4" id="KW-0472">Membrane</keyword>
<keyword evidence="6" id="KW-1185">Reference proteome</keyword>
<gene>
    <name evidence="5" type="ORF">HF690_11975</name>
</gene>
<dbReference type="RefSeq" id="WP_168609600.1">
    <property type="nucleotide sequence ID" value="NZ_JAAZQD010000004.1"/>
</dbReference>
<dbReference type="InterPro" id="IPR012902">
    <property type="entry name" value="N_methyl_site"/>
</dbReference>
<dbReference type="Gene3D" id="3.30.700.10">
    <property type="entry name" value="Glycoprotein, Type 4 Pilin"/>
    <property type="match status" value="1"/>
</dbReference>
<dbReference type="GO" id="GO:0007155">
    <property type="term" value="P:cell adhesion"/>
    <property type="evidence" value="ECO:0007669"/>
    <property type="project" value="InterPro"/>
</dbReference>
<evidence type="ECO:0000313" key="6">
    <source>
        <dbReference type="Proteomes" id="UP000541636"/>
    </source>
</evidence>
<comment type="caution">
    <text evidence="5">The sequence shown here is derived from an EMBL/GenBank/DDBJ whole genome shotgun (WGS) entry which is preliminary data.</text>
</comment>
<evidence type="ECO:0000256" key="3">
    <source>
        <dbReference type="RuleBase" id="RU000389"/>
    </source>
</evidence>
<evidence type="ECO:0000313" key="5">
    <source>
        <dbReference type="EMBL" id="NKZ39668.1"/>
    </source>
</evidence>
<dbReference type="Pfam" id="PF07963">
    <property type="entry name" value="N_methyl"/>
    <property type="match status" value="1"/>
</dbReference>
<keyword evidence="2" id="KW-0488">Methylation</keyword>
<protein>
    <submittedName>
        <fullName evidence="5">Prepilin-type N-terminal cleavage/methylation domain-containing protein</fullName>
    </submittedName>
</protein>
<reference evidence="5 6" key="1">
    <citation type="journal article" date="2017" name="Int. J. Syst. Evol. Microbiol.">
        <title>Oleiagrimonas citrea sp. nov., a marine bacterium isolated from tidal flat sediment and emended description of the genus Oleiagrimonas Fang et al. 2015 and Oleiagrimonas soli.</title>
        <authorList>
            <person name="Yang S.H."/>
            <person name="Seo H.S."/>
            <person name="Seong C.N."/>
            <person name="Kwon K.K."/>
        </authorList>
    </citation>
    <scope>NUCLEOTIDE SEQUENCE [LARGE SCALE GENOMIC DNA]</scope>
    <source>
        <strain evidence="5 6">MEBiC09124</strain>
    </source>
</reference>
<organism evidence="5 6">
    <name type="scientific">Oleiagrimonas citrea</name>
    <dbReference type="NCBI Taxonomy" id="1665687"/>
    <lineage>
        <taxon>Bacteria</taxon>
        <taxon>Pseudomonadati</taxon>
        <taxon>Pseudomonadota</taxon>
        <taxon>Gammaproteobacteria</taxon>
        <taxon>Lysobacterales</taxon>
        <taxon>Rhodanobacteraceae</taxon>
        <taxon>Oleiagrimonas</taxon>
    </lineage>
</organism>
<keyword evidence="3" id="KW-0281">Fimbrium</keyword>
<dbReference type="Pfam" id="PF00114">
    <property type="entry name" value="Pilin"/>
    <property type="match status" value="1"/>
</dbReference>
<dbReference type="Proteomes" id="UP000541636">
    <property type="component" value="Unassembled WGS sequence"/>
</dbReference>
<dbReference type="PANTHER" id="PTHR30093">
    <property type="entry name" value="GENERAL SECRETION PATHWAY PROTEIN G"/>
    <property type="match status" value="1"/>
</dbReference>
<dbReference type="PROSITE" id="PS00409">
    <property type="entry name" value="PROKAR_NTER_METHYL"/>
    <property type="match status" value="1"/>
</dbReference>
<dbReference type="InterPro" id="IPR001082">
    <property type="entry name" value="Pilin"/>
</dbReference>
<comment type="similarity">
    <text evidence="1 3">Belongs to the N-Me-Phe pilin family.</text>
</comment>
<keyword evidence="4" id="KW-0812">Transmembrane</keyword>
<dbReference type="SUPFAM" id="SSF54523">
    <property type="entry name" value="Pili subunits"/>
    <property type="match status" value="1"/>
</dbReference>
<dbReference type="PANTHER" id="PTHR30093:SF34">
    <property type="entry name" value="PREPILIN PEPTIDASE-DEPENDENT PROTEIN D"/>
    <property type="match status" value="1"/>
</dbReference>
<dbReference type="GO" id="GO:0044096">
    <property type="term" value="C:type IV pilus"/>
    <property type="evidence" value="ECO:0007669"/>
    <property type="project" value="TreeGrafter"/>
</dbReference>
<evidence type="ECO:0000256" key="2">
    <source>
        <dbReference type="ARBA" id="ARBA00022481"/>
    </source>
</evidence>
<dbReference type="AlphaFoldDB" id="A0A846ZQ39"/>
<proteinExistence type="inferred from homology"/>
<evidence type="ECO:0000256" key="4">
    <source>
        <dbReference type="SAM" id="Phobius"/>
    </source>
</evidence>
<feature type="transmembrane region" description="Helical" evidence="4">
    <location>
        <begin position="7"/>
        <end position="27"/>
    </location>
</feature>
<sequence>MKTQKGFTLIELMIVVAIIAILAAIAIPQYQDYITKSQFSESQTIADGLKTPIVEYFNQTGSCPTNGTGGIVSATSYTGKYVVSATTAGTAAAGCTIDVKFKPAGSVSTPLGGKDVIFTGQDNGGTFSWICDKGGASGIADKYKPQVCNGN</sequence>
<dbReference type="EMBL" id="JAAZQD010000004">
    <property type="protein sequence ID" value="NKZ39668.1"/>
    <property type="molecule type" value="Genomic_DNA"/>
</dbReference>
<evidence type="ECO:0000256" key="1">
    <source>
        <dbReference type="ARBA" id="ARBA00005233"/>
    </source>
</evidence>
<keyword evidence="4" id="KW-1133">Transmembrane helix</keyword>
<accession>A0A846ZQ39</accession>
<dbReference type="InterPro" id="IPR045584">
    <property type="entry name" value="Pilin-like"/>
</dbReference>
<name>A0A846ZQ39_9GAMM</name>